<feature type="domain" description="DUF6590" evidence="1">
    <location>
        <begin position="565"/>
        <end position="698"/>
    </location>
</feature>
<evidence type="ECO:0000259" key="1">
    <source>
        <dbReference type="Pfam" id="PF20233"/>
    </source>
</evidence>
<organism evidence="2 3">
    <name type="scientific">Aspergillus cavernicola</name>
    <dbReference type="NCBI Taxonomy" id="176166"/>
    <lineage>
        <taxon>Eukaryota</taxon>
        <taxon>Fungi</taxon>
        <taxon>Dikarya</taxon>
        <taxon>Ascomycota</taxon>
        <taxon>Pezizomycotina</taxon>
        <taxon>Eurotiomycetes</taxon>
        <taxon>Eurotiomycetidae</taxon>
        <taxon>Eurotiales</taxon>
        <taxon>Aspergillaceae</taxon>
        <taxon>Aspergillus</taxon>
        <taxon>Aspergillus subgen. Nidulantes</taxon>
    </lineage>
</organism>
<comment type="caution">
    <text evidence="2">The sequence shown here is derived from an EMBL/GenBank/DDBJ whole genome shotgun (WGS) entry which is preliminary data.</text>
</comment>
<keyword evidence="3" id="KW-1185">Reference proteome</keyword>
<reference evidence="2 3" key="1">
    <citation type="submission" date="2024-07" db="EMBL/GenBank/DDBJ databases">
        <title>Section-level genome sequencing and comparative genomics of Aspergillus sections Usti and Cavernicolus.</title>
        <authorList>
            <consortium name="Lawrence Berkeley National Laboratory"/>
            <person name="Nybo J.L."/>
            <person name="Vesth T.C."/>
            <person name="Theobald S."/>
            <person name="Frisvad J.C."/>
            <person name="Larsen T.O."/>
            <person name="Kjaerboelling I."/>
            <person name="Rothschild-Mancinelli K."/>
            <person name="Lyhne E.K."/>
            <person name="Kogle M.E."/>
            <person name="Barry K."/>
            <person name="Clum A."/>
            <person name="Na H."/>
            <person name="Ledsgaard L."/>
            <person name="Lin J."/>
            <person name="Lipzen A."/>
            <person name="Kuo A."/>
            <person name="Riley R."/>
            <person name="Mondo S."/>
            <person name="LaButti K."/>
            <person name="Haridas S."/>
            <person name="Pangalinan J."/>
            <person name="Salamov A.A."/>
            <person name="Simmons B.A."/>
            <person name="Magnuson J.K."/>
            <person name="Chen J."/>
            <person name="Drula E."/>
            <person name="Henrissat B."/>
            <person name="Wiebenga A."/>
            <person name="Lubbers R.J."/>
            <person name="Gomes A.C."/>
            <person name="Makela M.R."/>
            <person name="Stajich J."/>
            <person name="Grigoriev I.V."/>
            <person name="Mortensen U.H."/>
            <person name="De vries R.P."/>
            <person name="Baker S.E."/>
            <person name="Andersen M.R."/>
        </authorList>
    </citation>
    <scope>NUCLEOTIDE SEQUENCE [LARGE SCALE GENOMIC DNA]</scope>
    <source>
        <strain evidence="2 3">CBS 600.67</strain>
    </source>
</reference>
<evidence type="ECO:0000313" key="3">
    <source>
        <dbReference type="Proteomes" id="UP001610335"/>
    </source>
</evidence>
<dbReference type="InterPro" id="IPR046497">
    <property type="entry name" value="DUF6590"/>
</dbReference>
<dbReference type="Proteomes" id="UP001610335">
    <property type="component" value="Unassembled WGS sequence"/>
</dbReference>
<sequence>MEAASGLSLVAIGKEVGAQFSAVLEILDTAYERRVINELQRFQLWASSLGLYHTGHSSLDYRFRDSPPLFDYAFTLLKDLQGALLSLTEVAEEAPANSPSDTDIPNVNEDLTMRDDSSEEDFSSYQAQPLATEYIANVSITIDRLYALSFRIRNPAMRTGLSRGFTYAQVDEETGVDLITALREWDFKHVAEVFRGWLKDVEPESYFLAQRLALANTRRRQQFKYWENRKAKYSYYHHAAMTEDFIEAKVPQSKQPHAAHWVTGVDRSRLSEPSTATFLESVKLADNESAVSIDSFAVINHEGADVAVLPPPPEIDADSTEFECPYCFILRHVVRDLRPYTCTFEVCKEPHQQYDTLTEWIGHELSKHGQPPGALRKCPFCFHSNATTVHIASHMRRIACFALPRFKREASTSALGTGSLSKLSIGDSEANGKSFESSIVDEWADNVKVVLLRLLGDTEMTAELHPNESLTAYLLHNVRELYSFSESTIFTFKDANGASIPVDYDSLYSDMVIVVEALNSQPANIPTMDILGESTRERARERKFSTAALFQGSDLDLGYKVENSDYFRPGKVFSIFWHENGGRMGNRWTDSTVRRMVVFKNFDRYSWCLSMSTYNGQGVAKLGVNASKHAIVYLTGTAPFASPMEPIIKTPLEVKAERNDETWHPMTRLNFDKIITLEHNVKVLRIGEITEDSMVKFLEYARLELYT</sequence>
<protein>
    <recommendedName>
        <fullName evidence="1">DUF6590 domain-containing protein</fullName>
    </recommendedName>
</protein>
<proteinExistence type="predicted"/>
<accession>A0ABR4HL21</accession>
<dbReference type="PANTHER" id="PTHR35391">
    <property type="entry name" value="C2H2-TYPE DOMAIN-CONTAINING PROTEIN-RELATED"/>
    <property type="match status" value="1"/>
</dbReference>
<dbReference type="EMBL" id="JBFXLS010000106">
    <property type="protein sequence ID" value="KAL2816015.1"/>
    <property type="molecule type" value="Genomic_DNA"/>
</dbReference>
<name>A0ABR4HL21_9EURO</name>
<gene>
    <name evidence="2" type="ORF">BDW59DRAFT_166555</name>
</gene>
<evidence type="ECO:0000313" key="2">
    <source>
        <dbReference type="EMBL" id="KAL2816015.1"/>
    </source>
</evidence>
<dbReference type="PANTHER" id="PTHR35391:SF5">
    <property type="entry name" value="DUF6590 DOMAIN-CONTAINING PROTEIN"/>
    <property type="match status" value="1"/>
</dbReference>
<dbReference type="Pfam" id="PF20233">
    <property type="entry name" value="DUF6590"/>
    <property type="match status" value="1"/>
</dbReference>